<feature type="transmembrane region" description="Helical" evidence="1">
    <location>
        <begin position="296"/>
        <end position="314"/>
    </location>
</feature>
<dbReference type="Proteomes" id="UP000309259">
    <property type="component" value="Unassembled WGS sequence"/>
</dbReference>
<reference evidence="2 4" key="1">
    <citation type="submission" date="2016-02" db="EMBL/GenBank/DDBJ databases">
        <authorList>
            <consortium name="Pathogen Informatics"/>
        </authorList>
    </citation>
    <scope>NUCLEOTIDE SEQUENCE [LARGE SCALE GENOMIC DNA]</scope>
    <source>
        <strain evidence="2 4">LSS59</strain>
    </source>
</reference>
<dbReference type="RefSeq" id="WP_029176646.1">
    <property type="nucleotide sequence ID" value="NZ_CEHP01000009.1"/>
</dbReference>
<keyword evidence="1" id="KW-0812">Transmembrane</keyword>
<evidence type="ECO:0000256" key="1">
    <source>
        <dbReference type="SAM" id="Phobius"/>
    </source>
</evidence>
<keyword evidence="1" id="KW-1133">Transmembrane helix</keyword>
<dbReference type="EMBL" id="FIHG01000001">
    <property type="protein sequence ID" value="CYU72385.1"/>
    <property type="molecule type" value="Genomic_DNA"/>
</dbReference>
<gene>
    <name evidence="2" type="ORF">ERS132421_00399</name>
    <name evidence="3" type="ORF">FAJ35_01725</name>
</gene>
<feature type="transmembrane region" description="Helical" evidence="1">
    <location>
        <begin position="129"/>
        <end position="159"/>
    </location>
</feature>
<evidence type="ECO:0000313" key="4">
    <source>
        <dbReference type="Proteomes" id="UP000073200"/>
    </source>
</evidence>
<evidence type="ECO:0000313" key="2">
    <source>
        <dbReference type="EMBL" id="CYU72385.1"/>
    </source>
</evidence>
<evidence type="ECO:0000313" key="3">
    <source>
        <dbReference type="EMBL" id="TII03665.1"/>
    </source>
</evidence>
<evidence type="ECO:0000313" key="5">
    <source>
        <dbReference type="Proteomes" id="UP000309259"/>
    </source>
</evidence>
<dbReference type="Proteomes" id="UP000073200">
    <property type="component" value="Unassembled WGS sequence"/>
</dbReference>
<keyword evidence="1" id="KW-0472">Membrane</keyword>
<feature type="transmembrane region" description="Helical" evidence="1">
    <location>
        <begin position="350"/>
        <end position="370"/>
    </location>
</feature>
<feature type="transmembrane region" description="Helical" evidence="1">
    <location>
        <begin position="213"/>
        <end position="233"/>
    </location>
</feature>
<dbReference type="EMBL" id="SSXL01000004">
    <property type="protein sequence ID" value="TII03665.1"/>
    <property type="molecule type" value="Genomic_DNA"/>
</dbReference>
<sequence length="582" mass="66661">MIKKIVYNRYIYLFIYSVLFTIISYYSANMSSIIYDYPFHLGRIVGLAQSIRNYDFLPSLNYVFLKGSGYGVPMFYGNWVLYLPAIVFMKTKVATLSFAVLVWQSTFATVCTTYFTLEKMTGRWLHSFCGAIAISCSVTYFGFGMTAVVPLIPLLLYSIYKVIYKDECNPILLAIVISLLVQTHIISTVVLAIFALVLVLLNIDLLSFKKIKSFIYSVLISILLLSGFIVQYLEQNASQIFFVNWKLRDHPFPSGALMAPGSILSILSNYYWPIIYVFILLAIFSIRKLDRFSKQLVFATVLMFIFSSNILPWHLLRESFLSVFQYTERLIYLLPVFVIFALAKSASKNIVILATVLQFLIYIYAFPMRFTIDGIPYSERGYISTTREIIFNTNQDALNAYNNPLTYQYDTSGDEYLNIDVNHENIRNGVINNFEFDGDSVEVTNIRHGYNLLEFDVKLASEGEEQLIVLPRIWYEGYIAEYSEGANGSQPQIFYVEKTPEEIHADLQVGKPENNKKALYDGRATLKISSSGHVSVYFAKTTLQKIGFTVESISFVCLFCYLVVCKILEKLNEKTIGRRSMF</sequence>
<feature type="transmembrane region" description="Helical" evidence="1">
    <location>
        <begin position="546"/>
        <end position="568"/>
    </location>
</feature>
<evidence type="ECO:0008006" key="6">
    <source>
        <dbReference type="Google" id="ProtNLM"/>
    </source>
</evidence>
<feature type="transmembrane region" description="Helical" evidence="1">
    <location>
        <begin position="263"/>
        <end position="284"/>
    </location>
</feature>
<feature type="transmembrane region" description="Helical" evidence="1">
    <location>
        <begin position="171"/>
        <end position="201"/>
    </location>
</feature>
<feature type="transmembrane region" description="Helical" evidence="1">
    <location>
        <begin position="326"/>
        <end position="343"/>
    </location>
</feature>
<organism evidence="2 4">
    <name type="scientific">Streptococcus suis</name>
    <dbReference type="NCBI Taxonomy" id="1307"/>
    <lineage>
        <taxon>Bacteria</taxon>
        <taxon>Bacillati</taxon>
        <taxon>Bacillota</taxon>
        <taxon>Bacilli</taxon>
        <taxon>Lactobacillales</taxon>
        <taxon>Streptococcaceae</taxon>
        <taxon>Streptococcus</taxon>
    </lineage>
</organism>
<feature type="transmembrane region" description="Helical" evidence="1">
    <location>
        <begin position="10"/>
        <end position="28"/>
    </location>
</feature>
<name>A0A0Z8F2D9_STRSU</name>
<protein>
    <recommendedName>
        <fullName evidence="6">YfhO family protein</fullName>
    </recommendedName>
</protein>
<proteinExistence type="predicted"/>
<accession>A0A0Z8F2D9</accession>
<dbReference type="AlphaFoldDB" id="A0A0Z8F2D9"/>
<reference evidence="3 5" key="2">
    <citation type="submission" date="2019-04" db="EMBL/GenBank/DDBJ databases">
        <title>Genome analysis of Streptococcus suis strain WUSS327.</title>
        <authorList>
            <person name="Chen H."/>
            <person name="Gao X."/>
            <person name="Wu Z."/>
        </authorList>
    </citation>
    <scope>NUCLEOTIDE SEQUENCE [LARGE SCALE GENOMIC DNA]</scope>
    <source>
        <strain evidence="3 5">WUSS327</strain>
    </source>
</reference>